<gene>
    <name evidence="1" type="primary">Necator_chrIV.g15845</name>
    <name evidence="1" type="ORF">RB195_002550</name>
</gene>
<name>A0ABR1DME8_NECAM</name>
<evidence type="ECO:0000313" key="1">
    <source>
        <dbReference type="EMBL" id="KAK6750641.1"/>
    </source>
</evidence>
<organism evidence="1 2">
    <name type="scientific">Necator americanus</name>
    <name type="common">Human hookworm</name>
    <dbReference type="NCBI Taxonomy" id="51031"/>
    <lineage>
        <taxon>Eukaryota</taxon>
        <taxon>Metazoa</taxon>
        <taxon>Ecdysozoa</taxon>
        <taxon>Nematoda</taxon>
        <taxon>Chromadorea</taxon>
        <taxon>Rhabditida</taxon>
        <taxon>Rhabditina</taxon>
        <taxon>Rhabditomorpha</taxon>
        <taxon>Strongyloidea</taxon>
        <taxon>Ancylostomatidae</taxon>
        <taxon>Bunostominae</taxon>
        <taxon>Necator</taxon>
    </lineage>
</organism>
<comment type="caution">
    <text evidence="1">The sequence shown here is derived from an EMBL/GenBank/DDBJ whole genome shotgun (WGS) entry which is preliminary data.</text>
</comment>
<accession>A0ABR1DME8</accession>
<sequence length="131" mass="14329">MMKLHSWHSRKLINSFLADFIVKQGGCSVGRPMAVQSAVLSNVRSAPISRLTPIVSPSTRALRYADYSDVSMSRSDDDDVARFPLLLRIPLLSREIPAESSLVSRAFTVVACLVQECAVSRPVIGSAPKTR</sequence>
<reference evidence="1 2" key="1">
    <citation type="submission" date="2023-08" db="EMBL/GenBank/DDBJ databases">
        <title>A Necator americanus chromosomal reference genome.</title>
        <authorList>
            <person name="Ilik V."/>
            <person name="Petrzelkova K.J."/>
            <person name="Pardy F."/>
            <person name="Fuh T."/>
            <person name="Niatou-Singa F.S."/>
            <person name="Gouil Q."/>
            <person name="Baker L."/>
            <person name="Ritchie M.E."/>
            <person name="Jex A.R."/>
            <person name="Gazzola D."/>
            <person name="Li H."/>
            <person name="Toshio Fujiwara R."/>
            <person name="Zhan B."/>
            <person name="Aroian R.V."/>
            <person name="Pafco B."/>
            <person name="Schwarz E.M."/>
        </authorList>
    </citation>
    <scope>NUCLEOTIDE SEQUENCE [LARGE SCALE GENOMIC DNA]</scope>
    <source>
        <strain evidence="1 2">Aroian</strain>
        <tissue evidence="1">Whole animal</tissue>
    </source>
</reference>
<dbReference type="Proteomes" id="UP001303046">
    <property type="component" value="Unassembled WGS sequence"/>
</dbReference>
<dbReference type="EMBL" id="JAVFWL010000004">
    <property type="protein sequence ID" value="KAK6750641.1"/>
    <property type="molecule type" value="Genomic_DNA"/>
</dbReference>
<evidence type="ECO:0000313" key="2">
    <source>
        <dbReference type="Proteomes" id="UP001303046"/>
    </source>
</evidence>
<protein>
    <submittedName>
        <fullName evidence="1">Uncharacterized protein</fullName>
    </submittedName>
</protein>
<proteinExistence type="predicted"/>
<keyword evidence="2" id="KW-1185">Reference proteome</keyword>